<organism evidence="2 3">
    <name type="scientific">Phyllostomus discolor</name>
    <name type="common">pale spear-nosed bat</name>
    <dbReference type="NCBI Taxonomy" id="89673"/>
    <lineage>
        <taxon>Eukaryota</taxon>
        <taxon>Metazoa</taxon>
        <taxon>Chordata</taxon>
        <taxon>Craniata</taxon>
        <taxon>Vertebrata</taxon>
        <taxon>Euteleostomi</taxon>
        <taxon>Mammalia</taxon>
        <taxon>Eutheria</taxon>
        <taxon>Laurasiatheria</taxon>
        <taxon>Chiroptera</taxon>
        <taxon>Yangochiroptera</taxon>
        <taxon>Phyllostomidae</taxon>
        <taxon>Phyllostominae</taxon>
        <taxon>Phyllostomus</taxon>
    </lineage>
</organism>
<proteinExistence type="predicted"/>
<gene>
    <name evidence="2" type="ORF">HJG60_009630</name>
</gene>
<dbReference type="AlphaFoldDB" id="A0A833YEL9"/>
<feature type="region of interest" description="Disordered" evidence="1">
    <location>
        <begin position="27"/>
        <end position="175"/>
    </location>
</feature>
<feature type="compositionally biased region" description="Basic and acidic residues" evidence="1">
    <location>
        <begin position="51"/>
        <end position="65"/>
    </location>
</feature>
<evidence type="ECO:0000256" key="1">
    <source>
        <dbReference type="SAM" id="MobiDB-lite"/>
    </source>
</evidence>
<reference evidence="2 3" key="1">
    <citation type="journal article" date="2020" name="Nature">
        <title>Six reference-quality genomes reveal evolution of bat adaptations.</title>
        <authorList>
            <person name="Jebb D."/>
            <person name="Huang Z."/>
            <person name="Pippel M."/>
            <person name="Hughes G.M."/>
            <person name="Lavrichenko K."/>
            <person name="Devanna P."/>
            <person name="Winkler S."/>
            <person name="Jermiin L.S."/>
            <person name="Skirmuntt E.C."/>
            <person name="Katzourakis A."/>
            <person name="Burkitt-Gray L."/>
            <person name="Ray D.A."/>
            <person name="Sullivan K.A.M."/>
            <person name="Roscito J.G."/>
            <person name="Kirilenko B.M."/>
            <person name="Davalos L.M."/>
            <person name="Corthals A.P."/>
            <person name="Power M.L."/>
            <person name="Jones G."/>
            <person name="Ransome R.D."/>
            <person name="Dechmann D.K.N."/>
            <person name="Locatelli A.G."/>
            <person name="Puechmaille S.J."/>
            <person name="Fedrigo O."/>
            <person name="Jarvis E.D."/>
            <person name="Hiller M."/>
            <person name="Vernes S.C."/>
            <person name="Myers E.W."/>
            <person name="Teeling E.C."/>
        </authorList>
    </citation>
    <scope>NUCLEOTIDE SEQUENCE [LARGE SCALE GENOMIC DNA]</scope>
    <source>
        <strain evidence="2">Bat1K_MPI-CBG_1</strain>
    </source>
</reference>
<dbReference type="EMBL" id="JABVXQ010000019">
    <property type="protein sequence ID" value="KAF6073003.1"/>
    <property type="molecule type" value="Genomic_DNA"/>
</dbReference>
<dbReference type="Proteomes" id="UP000664940">
    <property type="component" value="Unassembled WGS sequence"/>
</dbReference>
<evidence type="ECO:0000313" key="2">
    <source>
        <dbReference type="EMBL" id="KAF6073003.1"/>
    </source>
</evidence>
<accession>A0A833YEL9</accession>
<name>A0A833YEL9_9CHIR</name>
<sequence>MPLAPQTRLRAVDEALGRRRARVNLLSPKARGWSGGSGSGQRRAGAAATQTHERSQRGRGRRAESGARTARAPQSQPYLEMRPHRLRNARADLSQPRTLTHFRFRSGSFRSRDRRRRVGGAEVQEEQGAQAPGKRRAALEPRERCAQAPRPLSGKPRLAAEVGDRGPGFPQAQVGRSTSSLWRGLCCRVERRAVESPTPCFCGSVAGRRAPARARAATAPMEGGAQGRARTEVQPRVVSRDRAWTLSQISALLRLRGPARSDVPQP</sequence>
<protein>
    <submittedName>
        <fullName evidence="2">Uncharacterized protein</fullName>
    </submittedName>
</protein>
<evidence type="ECO:0000313" key="3">
    <source>
        <dbReference type="Proteomes" id="UP000664940"/>
    </source>
</evidence>
<comment type="caution">
    <text evidence="2">The sequence shown here is derived from an EMBL/GenBank/DDBJ whole genome shotgun (WGS) entry which is preliminary data.</text>
</comment>